<dbReference type="InterPro" id="IPR004436">
    <property type="entry name" value="Isocitrate_DH_NADP_mono"/>
</dbReference>
<evidence type="ECO:0000256" key="5">
    <source>
        <dbReference type="ARBA" id="ARBA00022857"/>
    </source>
</evidence>
<feature type="binding site" evidence="13">
    <location>
        <position position="591"/>
    </location>
    <ligand>
        <name>NADP(+)</name>
        <dbReference type="ChEBI" id="CHEBI:58349"/>
    </ligand>
</feature>
<evidence type="ECO:0000256" key="1">
    <source>
        <dbReference type="ARBA" id="ARBA00022435"/>
    </source>
</evidence>
<feature type="binding site" evidence="12">
    <location>
        <position position="554"/>
    </location>
    <ligand>
        <name>Mg(2+)</name>
        <dbReference type="ChEBI" id="CHEBI:18420"/>
    </ligand>
</feature>
<evidence type="ECO:0000256" key="11">
    <source>
        <dbReference type="PIRSR" id="PIRSR009407-2"/>
    </source>
</evidence>
<dbReference type="PIRSF" id="PIRSF009407">
    <property type="entry name" value="IDH_monmr"/>
    <property type="match status" value="1"/>
</dbReference>
<proteinExistence type="inferred from homology"/>
<name>A0A9E5JRC4_9GAMM</name>
<keyword evidence="3 12" id="KW-0479">Metal-binding</keyword>
<dbReference type="GO" id="GO:0004450">
    <property type="term" value="F:isocitrate dehydrogenase (NADP+) activity"/>
    <property type="evidence" value="ECO:0007669"/>
    <property type="project" value="UniProtKB-EC"/>
</dbReference>
<evidence type="ECO:0000313" key="14">
    <source>
        <dbReference type="EMBL" id="NHO65283.1"/>
    </source>
</evidence>
<feature type="binding site" evidence="13">
    <location>
        <position position="651"/>
    </location>
    <ligand>
        <name>NADP(+)</name>
        <dbReference type="ChEBI" id="CHEBI:58349"/>
    </ligand>
</feature>
<comment type="cofactor">
    <cofactor evidence="12">
        <name>Mg(2+)</name>
        <dbReference type="ChEBI" id="CHEBI:18420"/>
    </cofactor>
    <cofactor evidence="12">
        <name>Mn(2+)</name>
        <dbReference type="ChEBI" id="CHEBI:29035"/>
    </cofactor>
    <text evidence="12">Binds 1 Mg(2+) or Mn(2+) ion per subunit.</text>
</comment>
<dbReference type="Gene3D" id="3.40.718.10">
    <property type="entry name" value="Isopropylmalate Dehydrogenase"/>
    <property type="match status" value="1"/>
</dbReference>
<dbReference type="Pfam" id="PF03971">
    <property type="entry name" value="IDH"/>
    <property type="match status" value="1"/>
</dbReference>
<keyword evidence="5 9" id="KW-0521">NADP</keyword>
<evidence type="ECO:0000256" key="3">
    <source>
        <dbReference type="ARBA" id="ARBA00022723"/>
    </source>
</evidence>
<dbReference type="NCBIfam" id="TIGR00178">
    <property type="entry name" value="monomer_idh"/>
    <property type="match status" value="1"/>
</dbReference>
<evidence type="ECO:0000256" key="2">
    <source>
        <dbReference type="ARBA" id="ARBA00022532"/>
    </source>
</evidence>
<feature type="binding site" evidence="11">
    <location>
        <begin position="134"/>
        <end position="141"/>
    </location>
    <ligand>
        <name>substrate</name>
    </ligand>
</feature>
<sequence>MSKDTPKIIYTLTDEAPALATYSLLPIVQAFANKADIKVETRDISLAARILANLSDFLPDDKKVSDDLAELGDLAETPAANIVKLPNISASVPQLNAAIKELQSQGYSLPDYPDEPANDKEVKIKALYDQVKGSAVNPVLREGNSDRRAAASVKAYAKKNSHRMGVWSPDSKSHVAHMTYGDFYGSETSTVVEKKGNVVIKYIGDDGKITILRKKTPVLAGEVIDSAVMNVRALNNFYEREIEDAKQQEVLFSLHLKATMMKVSDPIMFGHAVRQFYKPVFEKHGKIFDNLGVDVSNGIGDVYAKIGELRESKQEEIKADIAACYKKRPEMAMVNSDKGITNLHVPSDIIVDASMPAMIRDSGMMWGPDGQLHDTKAVIPDRCYAGIYQAVIEDCKLNGAYDPKTMGSVSNVGLMAKKAEEYGSHNKTFLSPGLGRIQVIDEDNQVLLEQDVEPGDIFRMCKVKDAPIRDWVKLAVNRARTSKTPAVFWLDRNRAHDRELIKKVEVYLQEHDTQDLQIYIMSPVEATKFSIERIRRGEDTISVTGNVLRDYLTDLYPILELGTSAKMLSIVPLMNGGGLFETGAGGSAPKHVQQFVSEGHLRWDSLGEFLALSESLTHLAQTFDMPKAKVLADTLDKANGLFLDNNKSPSRKVRELDNRGSHFYLAMYWAQALAEQNDDLELKALFGPLAQELTANEMTIVDELNQAQGSEVDLGGYYRFDGDKASHAMRPSETFNNALKLVLS</sequence>
<dbReference type="PANTHER" id="PTHR36999">
    <property type="entry name" value="ISOCITRATE DEHYDROGENASE [NADP]"/>
    <property type="match status" value="1"/>
</dbReference>
<evidence type="ECO:0000256" key="8">
    <source>
        <dbReference type="ARBA" id="ARBA00046318"/>
    </source>
</evidence>
<dbReference type="RefSeq" id="WP_167183908.1">
    <property type="nucleotide sequence ID" value="NZ_JAAONZ010000004.1"/>
</dbReference>
<keyword evidence="6 9" id="KW-0560">Oxidoreductase</keyword>
<organism evidence="14 15">
    <name type="scientific">Pseudomaricurvus hydrocarbonicus</name>
    <dbReference type="NCBI Taxonomy" id="1470433"/>
    <lineage>
        <taxon>Bacteria</taxon>
        <taxon>Pseudomonadati</taxon>
        <taxon>Pseudomonadota</taxon>
        <taxon>Gammaproteobacteria</taxon>
        <taxon>Cellvibrionales</taxon>
        <taxon>Cellvibrionaceae</taxon>
        <taxon>Pseudomaricurvus</taxon>
    </lineage>
</organism>
<evidence type="ECO:0000256" key="12">
    <source>
        <dbReference type="PIRSR" id="PIRSR009407-3"/>
    </source>
</evidence>
<dbReference type="GO" id="GO:0046872">
    <property type="term" value="F:metal ion binding"/>
    <property type="evidence" value="ECO:0007669"/>
    <property type="project" value="UniProtKB-KW"/>
</dbReference>
<dbReference type="Proteomes" id="UP000787472">
    <property type="component" value="Unassembled WGS sequence"/>
</dbReference>
<evidence type="ECO:0000256" key="13">
    <source>
        <dbReference type="PIRSR" id="PIRSR009407-4"/>
    </source>
</evidence>
<comment type="similarity">
    <text evidence="8 9">Belongs to the monomeric-type IDH family.</text>
</comment>
<keyword evidence="15" id="KW-1185">Reference proteome</keyword>
<feature type="site" description="Critical for catalysis" evidence="10">
    <location>
        <position position="257"/>
    </location>
</feature>
<feature type="binding site" evidence="13">
    <location>
        <position position="137"/>
    </location>
    <ligand>
        <name>NADP(+)</name>
        <dbReference type="ChEBI" id="CHEBI:58349"/>
    </ligand>
</feature>
<gene>
    <name evidence="14" type="ORF">G8770_06980</name>
</gene>
<dbReference type="PANTHER" id="PTHR36999:SF1">
    <property type="entry name" value="ISOCITRATE DEHYDROGENASE (NADP(+))"/>
    <property type="match status" value="1"/>
</dbReference>
<dbReference type="SUPFAM" id="SSF53659">
    <property type="entry name" value="Isocitrate/Isopropylmalate dehydrogenase-like"/>
    <property type="match status" value="1"/>
</dbReference>
<accession>A0A9E5JRC4</accession>
<evidence type="ECO:0000313" key="15">
    <source>
        <dbReference type="Proteomes" id="UP000787472"/>
    </source>
</evidence>
<evidence type="ECO:0000256" key="4">
    <source>
        <dbReference type="ARBA" id="ARBA00022842"/>
    </source>
</evidence>
<keyword evidence="1 9" id="KW-0329">Glyoxylate bypass</keyword>
<protein>
    <recommendedName>
        <fullName evidence="9">Isocitrate dehydrogenase [NADP]</fullName>
        <ecNumber evidence="9">1.1.1.42</ecNumber>
    </recommendedName>
    <alternativeName>
        <fullName evidence="9">Oxalosuccinate decarboxylase</fullName>
    </alternativeName>
</protein>
<reference evidence="14" key="1">
    <citation type="submission" date="2020-03" db="EMBL/GenBank/DDBJ databases">
        <authorList>
            <person name="Guo F."/>
        </authorList>
    </citation>
    <scope>NUCLEOTIDE SEQUENCE</scope>
    <source>
        <strain evidence="14">JCM 30134</strain>
    </source>
</reference>
<keyword evidence="4 12" id="KW-0460">Magnesium</keyword>
<dbReference type="EC" id="1.1.1.42" evidence="9"/>
<evidence type="ECO:0000256" key="7">
    <source>
        <dbReference type="ARBA" id="ARBA00023554"/>
    </source>
</evidence>
<evidence type="ECO:0000256" key="9">
    <source>
        <dbReference type="PIRNR" id="PIRNR009407"/>
    </source>
</evidence>
<evidence type="ECO:0000256" key="10">
    <source>
        <dbReference type="PIRSR" id="PIRSR009407-1"/>
    </source>
</evidence>
<dbReference type="EMBL" id="JAAONZ010000004">
    <property type="protein sequence ID" value="NHO65283.1"/>
    <property type="molecule type" value="Genomic_DNA"/>
</dbReference>
<feature type="binding site" evidence="11">
    <location>
        <position position="147"/>
    </location>
    <ligand>
        <name>D-threo-isocitrate</name>
        <dbReference type="ChEBI" id="CHEBI:15562"/>
    </ligand>
</feature>
<comment type="catalytic activity">
    <reaction evidence="7 9">
        <text>D-threo-isocitrate + NADP(+) = 2-oxoglutarate + CO2 + NADPH</text>
        <dbReference type="Rhea" id="RHEA:19629"/>
        <dbReference type="ChEBI" id="CHEBI:15562"/>
        <dbReference type="ChEBI" id="CHEBI:16526"/>
        <dbReference type="ChEBI" id="CHEBI:16810"/>
        <dbReference type="ChEBI" id="CHEBI:57783"/>
        <dbReference type="ChEBI" id="CHEBI:58349"/>
        <dbReference type="EC" id="1.1.1.42"/>
    </reaction>
</comment>
<dbReference type="AlphaFoldDB" id="A0A9E5JRC4"/>
<feature type="binding site" evidence="13">
    <location>
        <begin position="602"/>
        <end position="604"/>
    </location>
    <ligand>
        <name>NADP(+)</name>
        <dbReference type="ChEBI" id="CHEBI:58349"/>
    </ligand>
</feature>
<feature type="binding site" evidence="13">
    <location>
        <begin position="84"/>
        <end position="89"/>
    </location>
    <ligand>
        <name>NADP(+)</name>
        <dbReference type="ChEBI" id="CHEBI:58349"/>
    </ligand>
</feature>
<dbReference type="GO" id="GO:0006099">
    <property type="term" value="P:tricarboxylic acid cycle"/>
    <property type="evidence" value="ECO:0007669"/>
    <property type="project" value="UniProtKB-KW"/>
</dbReference>
<dbReference type="GO" id="GO:0006097">
    <property type="term" value="P:glyoxylate cycle"/>
    <property type="evidence" value="ECO:0007669"/>
    <property type="project" value="UniProtKB-KW"/>
</dbReference>
<keyword evidence="2 9" id="KW-0816">Tricarboxylic acid cycle</keyword>
<feature type="binding site" evidence="12">
    <location>
        <position position="352"/>
    </location>
    <ligand>
        <name>Mg(2+)</name>
        <dbReference type="ChEBI" id="CHEBI:18420"/>
    </ligand>
</feature>
<feature type="binding site" evidence="13">
    <location>
        <begin position="586"/>
        <end position="587"/>
    </location>
    <ligand>
        <name>NADP(+)</name>
        <dbReference type="ChEBI" id="CHEBI:58349"/>
    </ligand>
</feature>
<feature type="binding site" evidence="12">
    <location>
        <position position="550"/>
    </location>
    <ligand>
        <name>Mg(2+)</name>
        <dbReference type="ChEBI" id="CHEBI:18420"/>
    </ligand>
</feature>
<feature type="binding site" evidence="11">
    <location>
        <position position="549"/>
    </location>
    <ligand>
        <name>D-threo-isocitrate</name>
        <dbReference type="ChEBI" id="CHEBI:15562"/>
    </ligand>
</feature>
<evidence type="ECO:0000256" key="6">
    <source>
        <dbReference type="ARBA" id="ARBA00023002"/>
    </source>
</evidence>
<feature type="site" description="Critical for catalysis" evidence="10">
    <location>
        <position position="422"/>
    </location>
</feature>
<comment type="caution">
    <text evidence="14">The sequence shown here is derived from an EMBL/GenBank/DDBJ whole genome shotgun (WGS) entry which is preliminary data.</text>
</comment>